<evidence type="ECO:0000313" key="3">
    <source>
        <dbReference type="Proteomes" id="UP001595798"/>
    </source>
</evidence>
<dbReference type="EMBL" id="JBHSDI010000001">
    <property type="protein sequence ID" value="MFC4257803.1"/>
    <property type="molecule type" value="Genomic_DNA"/>
</dbReference>
<reference evidence="3" key="1">
    <citation type="journal article" date="2019" name="Int. J. Syst. Evol. Microbiol.">
        <title>The Global Catalogue of Microorganisms (GCM) 10K type strain sequencing project: providing services to taxonomists for standard genome sequencing and annotation.</title>
        <authorList>
            <consortium name="The Broad Institute Genomics Platform"/>
            <consortium name="The Broad Institute Genome Sequencing Center for Infectious Disease"/>
            <person name="Wu L."/>
            <person name="Ma J."/>
        </authorList>
    </citation>
    <scope>NUCLEOTIDE SEQUENCE [LARGE SCALE GENOMIC DNA]</scope>
    <source>
        <strain evidence="3">CECT 7297</strain>
    </source>
</reference>
<feature type="chain" id="PRO_5045416826" evidence="1">
    <location>
        <begin position="21"/>
        <end position="185"/>
    </location>
</feature>
<keyword evidence="1" id="KW-0732">Signal</keyword>
<evidence type="ECO:0000256" key="1">
    <source>
        <dbReference type="SAM" id="SignalP"/>
    </source>
</evidence>
<accession>A0ABV8QEM7</accession>
<name>A0ABV8QEM7_9GAMM</name>
<evidence type="ECO:0000313" key="2">
    <source>
        <dbReference type="EMBL" id="MFC4257803.1"/>
    </source>
</evidence>
<dbReference type="RefSeq" id="WP_379885061.1">
    <property type="nucleotide sequence ID" value="NZ_JBHSDI010000001.1"/>
</dbReference>
<feature type="signal peptide" evidence="1">
    <location>
        <begin position="1"/>
        <end position="20"/>
    </location>
</feature>
<organism evidence="2 3">
    <name type="scientific">Marinobacter lacisalsi</name>
    <dbReference type="NCBI Taxonomy" id="475979"/>
    <lineage>
        <taxon>Bacteria</taxon>
        <taxon>Pseudomonadati</taxon>
        <taxon>Pseudomonadota</taxon>
        <taxon>Gammaproteobacteria</taxon>
        <taxon>Pseudomonadales</taxon>
        <taxon>Marinobacteraceae</taxon>
        <taxon>Marinobacter</taxon>
    </lineage>
</organism>
<comment type="caution">
    <text evidence="2">The sequence shown here is derived from an EMBL/GenBank/DDBJ whole genome shotgun (WGS) entry which is preliminary data.</text>
</comment>
<keyword evidence="3" id="KW-1185">Reference proteome</keyword>
<sequence length="185" mass="20245">MIRRIFGVLIALVYCASSLASDCDYESGFVDGRRIVTDEGVVSASWLEPDYSARGGHQQAMRIVYDNGDVVLIEHQYCYMYEVSITVTWSEAPGQAAEISQRLADLFNGHSALESNDEPIAPILFEALSSMPLDAENPVSQSVPDVINIRESTNVEGQITVANYPGYLSGMKYITSLYVGFGGMP</sequence>
<dbReference type="Proteomes" id="UP001595798">
    <property type="component" value="Unassembled WGS sequence"/>
</dbReference>
<gene>
    <name evidence="2" type="ORF">ACFOZ5_02020</name>
</gene>
<protein>
    <submittedName>
        <fullName evidence="2">Uncharacterized protein</fullName>
    </submittedName>
</protein>
<proteinExistence type="predicted"/>